<keyword evidence="2" id="KW-1185">Reference proteome</keyword>
<dbReference type="OrthoDB" id="2934625at2"/>
<dbReference type="RefSeq" id="WP_101178016.1">
    <property type="nucleotide sequence ID" value="NZ_PISE01000031.1"/>
</dbReference>
<gene>
    <name evidence="1" type="ORF">CWS01_15085</name>
</gene>
<dbReference type="AlphaFoldDB" id="A0A2N0Z0F9"/>
<sequence>MVVIQYFENRALVTSKLVRSIPAVNEDIKLKGRKGKVLSVKEIHEKLYHIHIVFEKVVKNQPLLKDTKKKRR</sequence>
<accession>A0A2N0Z0F9</accession>
<evidence type="ECO:0000313" key="2">
    <source>
        <dbReference type="Proteomes" id="UP000233375"/>
    </source>
</evidence>
<comment type="caution">
    <text evidence="1">The sequence shown here is derived from an EMBL/GenBank/DDBJ whole genome shotgun (WGS) entry which is preliminary data.</text>
</comment>
<evidence type="ECO:0000313" key="1">
    <source>
        <dbReference type="EMBL" id="PKG22994.1"/>
    </source>
</evidence>
<dbReference type="EMBL" id="PISE01000031">
    <property type="protein sequence ID" value="PKG22994.1"/>
    <property type="molecule type" value="Genomic_DNA"/>
</dbReference>
<organism evidence="1 2">
    <name type="scientific">Niallia nealsonii</name>
    <dbReference type="NCBI Taxonomy" id="115979"/>
    <lineage>
        <taxon>Bacteria</taxon>
        <taxon>Bacillati</taxon>
        <taxon>Bacillota</taxon>
        <taxon>Bacilli</taxon>
        <taxon>Bacillales</taxon>
        <taxon>Bacillaceae</taxon>
        <taxon>Niallia</taxon>
    </lineage>
</organism>
<proteinExistence type="predicted"/>
<protein>
    <submittedName>
        <fullName evidence="1">Uncharacterized protein</fullName>
    </submittedName>
</protein>
<reference evidence="1 2" key="1">
    <citation type="journal article" date="2003" name="Int. J. Syst. Evol. Microbiol.">
        <title>Bacillus nealsonii sp. nov., isolated from a spacecraft-assembly facility, whose spores are gamma-radiation resistant.</title>
        <authorList>
            <person name="Venkateswaran K."/>
            <person name="Kempf M."/>
            <person name="Chen F."/>
            <person name="Satomi M."/>
            <person name="Nicholson W."/>
            <person name="Kern R."/>
        </authorList>
    </citation>
    <scope>NUCLEOTIDE SEQUENCE [LARGE SCALE GENOMIC DNA]</scope>
    <source>
        <strain evidence="1 2">FO-92</strain>
    </source>
</reference>
<name>A0A2N0Z0F9_9BACI</name>
<dbReference type="Proteomes" id="UP000233375">
    <property type="component" value="Unassembled WGS sequence"/>
</dbReference>